<gene>
    <name evidence="2" type="ORF">ADH66_18090</name>
    <name evidence="3" type="ORF">I5Q82_08500</name>
</gene>
<dbReference type="InterPro" id="IPR018004">
    <property type="entry name" value="KilA/APSES_HTH"/>
</dbReference>
<dbReference type="PROSITE" id="PS51301">
    <property type="entry name" value="KILA_N"/>
    <property type="match status" value="1"/>
</dbReference>
<dbReference type="Proteomes" id="UP000596035">
    <property type="component" value="Chromosome"/>
</dbReference>
<reference evidence="4" key="2">
    <citation type="submission" date="2017-05" db="EMBL/GenBank/DDBJ databases">
        <title>Improved OligoMM genomes.</title>
        <authorList>
            <person name="Garzetti D."/>
        </authorList>
    </citation>
    <scope>NUCLEOTIDE SEQUENCE [LARGE SCALE GENOMIC DNA]</scope>
    <source>
        <strain evidence="4">KB18</strain>
    </source>
</reference>
<dbReference type="EMBL" id="CP065321">
    <property type="protein sequence ID" value="QQR31673.1"/>
    <property type="molecule type" value="Genomic_DNA"/>
</dbReference>
<dbReference type="SMART" id="SM01252">
    <property type="entry name" value="KilA-N"/>
    <property type="match status" value="1"/>
</dbReference>
<dbReference type="KEGG" id="amur:ADH66_18090"/>
<dbReference type="EMBL" id="CP021422">
    <property type="protein sequence ID" value="ASB42388.1"/>
    <property type="molecule type" value="Genomic_DNA"/>
</dbReference>
<protein>
    <submittedName>
        <fullName evidence="3">KilA-N domain-containing protein</fullName>
    </submittedName>
</protein>
<evidence type="ECO:0000259" key="1">
    <source>
        <dbReference type="PROSITE" id="PS51301"/>
    </source>
</evidence>
<reference evidence="3 5" key="3">
    <citation type="submission" date="2020-11" db="EMBL/GenBank/DDBJ databases">
        <title>Closed and high quality bacterial genomes of the OMM12 community.</title>
        <authorList>
            <person name="Marbouty M."/>
            <person name="Lamy-Besnier Q."/>
            <person name="Debarbieux L."/>
            <person name="Koszul R."/>
        </authorList>
    </citation>
    <scope>NUCLEOTIDE SEQUENCE [LARGE SCALE GENOMIC DNA]</scope>
    <source>
        <strain evidence="3 5">KB18</strain>
    </source>
</reference>
<proteinExistence type="predicted"/>
<accession>A0A1Z2XVA9</accession>
<evidence type="ECO:0000313" key="3">
    <source>
        <dbReference type="EMBL" id="QQR31673.1"/>
    </source>
</evidence>
<dbReference type="InterPro" id="IPR017880">
    <property type="entry name" value="KilA_N"/>
</dbReference>
<dbReference type="AlphaFoldDB" id="A0A1Z2XVA9"/>
<dbReference type="Proteomes" id="UP000196710">
    <property type="component" value="Chromosome"/>
</dbReference>
<keyword evidence="4" id="KW-1185">Reference proteome</keyword>
<evidence type="ECO:0000313" key="5">
    <source>
        <dbReference type="Proteomes" id="UP000596035"/>
    </source>
</evidence>
<dbReference type="RefSeq" id="WP_066537929.1">
    <property type="nucleotide sequence ID" value="NZ_CP021422.1"/>
</dbReference>
<sequence>MERASQSELLWAYAITRDEYAKRLSEKSLLKAEDLGFIRDRIFELINRGEANIHGPKEEQRLQAVVEKYLYPEADYISLTDIAKRFNPENPSYVIQSWLRSRNTIAFLGQWERENNSNFNEQAFQQLLVDVRSPSYTLTPVRWIERVNAVGIISKRGKNGGTAAHPFIACDFEMWNDVAFRFRVISNLVNSNSCLHYFKTLK</sequence>
<reference evidence="2" key="1">
    <citation type="journal article" date="2017" name="Genome Announc.">
        <title>High-Quality Whole-Genome Sequences of the Oligo-Mouse-Microbiota Bacterial Community.</title>
        <authorList>
            <person name="Garzetti D."/>
            <person name="Brugiroux S."/>
            <person name="Bunk B."/>
            <person name="Pukall R."/>
            <person name="McCoy K.D."/>
            <person name="Macpherson A.J."/>
            <person name="Stecher B."/>
        </authorList>
    </citation>
    <scope>NUCLEOTIDE SEQUENCE</scope>
    <source>
        <strain evidence="2">KB18</strain>
    </source>
</reference>
<evidence type="ECO:0000313" key="4">
    <source>
        <dbReference type="Proteomes" id="UP000196710"/>
    </source>
</evidence>
<dbReference type="Pfam" id="PF04383">
    <property type="entry name" value="KilA-N"/>
    <property type="match status" value="1"/>
</dbReference>
<organism evidence="3 5">
    <name type="scientific">Acutalibacter muris</name>
    <dbReference type="NCBI Taxonomy" id="1796620"/>
    <lineage>
        <taxon>Bacteria</taxon>
        <taxon>Bacillati</taxon>
        <taxon>Bacillota</taxon>
        <taxon>Clostridia</taxon>
        <taxon>Eubacteriales</taxon>
        <taxon>Acutalibacteraceae</taxon>
        <taxon>Acutalibacter</taxon>
    </lineage>
</organism>
<feature type="domain" description="KilA-N" evidence="1">
    <location>
        <begin position="57"/>
        <end position="191"/>
    </location>
</feature>
<evidence type="ECO:0000313" key="2">
    <source>
        <dbReference type="EMBL" id="ASB42388.1"/>
    </source>
</evidence>
<name>A0A1Z2XVA9_9FIRM</name>